<evidence type="ECO:0000259" key="11">
    <source>
        <dbReference type="PROSITE" id="PS50268"/>
    </source>
</evidence>
<evidence type="ECO:0000256" key="3">
    <source>
        <dbReference type="ARBA" id="ARBA00022737"/>
    </source>
</evidence>
<dbReference type="PROSITE" id="PS50268">
    <property type="entry name" value="CADHERIN_2"/>
    <property type="match status" value="4"/>
</dbReference>
<keyword evidence="3" id="KW-0677">Repeat</keyword>
<keyword evidence="8" id="KW-0325">Glycoprotein</keyword>
<protein>
    <submittedName>
        <fullName evidence="12">Cadherin-related tumor suppressor</fullName>
    </submittedName>
</protein>
<proteinExistence type="predicted"/>
<evidence type="ECO:0000256" key="8">
    <source>
        <dbReference type="ARBA" id="ARBA00023180"/>
    </source>
</evidence>
<evidence type="ECO:0000256" key="1">
    <source>
        <dbReference type="ARBA" id="ARBA00004370"/>
    </source>
</evidence>
<dbReference type="InterPro" id="IPR002126">
    <property type="entry name" value="Cadherin-like_dom"/>
</dbReference>
<name>A0AAV7K699_9METZ</name>
<dbReference type="PRINTS" id="PR00205">
    <property type="entry name" value="CADHERIN"/>
</dbReference>
<evidence type="ECO:0000256" key="5">
    <source>
        <dbReference type="ARBA" id="ARBA00022889"/>
    </source>
</evidence>
<dbReference type="PROSITE" id="PS00232">
    <property type="entry name" value="CADHERIN_1"/>
    <property type="match status" value="1"/>
</dbReference>
<accession>A0AAV7K699</accession>
<evidence type="ECO:0000256" key="9">
    <source>
        <dbReference type="PROSITE-ProRule" id="PRU00043"/>
    </source>
</evidence>
<dbReference type="SMART" id="SM00112">
    <property type="entry name" value="CA"/>
    <property type="match status" value="4"/>
</dbReference>
<dbReference type="SUPFAM" id="SSF49313">
    <property type="entry name" value="Cadherin-like"/>
    <property type="match status" value="4"/>
</dbReference>
<dbReference type="InterPro" id="IPR015919">
    <property type="entry name" value="Cadherin-like_sf"/>
</dbReference>
<dbReference type="Gene3D" id="2.60.40.60">
    <property type="entry name" value="Cadherins"/>
    <property type="match status" value="4"/>
</dbReference>
<keyword evidence="7 10" id="KW-0472">Membrane</keyword>
<dbReference type="GO" id="GO:0005509">
    <property type="term" value="F:calcium ion binding"/>
    <property type="evidence" value="ECO:0007669"/>
    <property type="project" value="UniProtKB-UniRule"/>
</dbReference>
<gene>
    <name evidence="12" type="ORF">LOD99_16031</name>
</gene>
<dbReference type="CDD" id="cd11304">
    <property type="entry name" value="Cadherin_repeat"/>
    <property type="match status" value="4"/>
</dbReference>
<dbReference type="PANTHER" id="PTHR24026">
    <property type="entry name" value="FAT ATYPICAL CADHERIN-RELATED"/>
    <property type="match status" value="1"/>
</dbReference>
<comment type="caution">
    <text evidence="12">The sequence shown here is derived from an EMBL/GenBank/DDBJ whole genome shotgun (WGS) entry which is preliminary data.</text>
</comment>
<sequence>MIHTSYSIFLIIIVFTCEVLTVFTPIPPIVFSPADYTFLVPEHTSVGEIIGNLNPITNEVGIILTPSVIGTNMFSIDTNYNVVTAIDAPDYETLTSVPIHFQISTTYTFQTHDYVATTNITIFITDINDNIPMLSSSSYSFTFTEDQTADSLIGFVSAVDIDGNPYNCISYSITPPGNGTSPISVTEEGGITTSTTFTPGVTMYEVVATDSGVPPQSANATIEITVIAARTPDEPEDPIFQQTEYHFLLREDVALHTEIGFVAANRNTSIVATSSFLYSVPQPEMVFQIDASTGEVSNQASPFDFDSGTTNYSFSVTVKLSINGSIEVQSKDESSATVYLRNVNEHSPVIAIDPFSITVSADVPVGSAVGRLPSVTDLDGQDDFTYSIVTASPFSIDTAGFIYLNTTLNTTISEYSLTYEVADKPLLDVTQTTTGTINILVTPASMPPEKSLPTRNVVYTHTCATIDSHSFAFTWLPPTDNSNPTQFELIVTCTLSATNELVNSVIVSESAATVVVDATFDRFTQCEYLLTPYPEGPPVSNPMDQLSFNNIAVAEYSIEVTNQSLIFIQITNITMCLSDIHGNEPLFNTSIILSDASSQLRQFDGSYSNYYNLKLKH</sequence>
<dbReference type="AlphaFoldDB" id="A0AAV7K699"/>
<keyword evidence="4 9" id="KW-0106">Calcium</keyword>
<dbReference type="Proteomes" id="UP001165289">
    <property type="component" value="Unassembled WGS sequence"/>
</dbReference>
<organism evidence="12 13">
    <name type="scientific">Oopsacas minuta</name>
    <dbReference type="NCBI Taxonomy" id="111878"/>
    <lineage>
        <taxon>Eukaryota</taxon>
        <taxon>Metazoa</taxon>
        <taxon>Porifera</taxon>
        <taxon>Hexactinellida</taxon>
        <taxon>Hexasterophora</taxon>
        <taxon>Lyssacinosida</taxon>
        <taxon>Leucopsacidae</taxon>
        <taxon>Oopsacas</taxon>
    </lineage>
</organism>
<feature type="transmembrane region" description="Helical" evidence="10">
    <location>
        <begin position="7"/>
        <end position="26"/>
    </location>
</feature>
<dbReference type="EMBL" id="JAKMXF010000133">
    <property type="protein sequence ID" value="KAI6656727.1"/>
    <property type="molecule type" value="Genomic_DNA"/>
</dbReference>
<keyword evidence="13" id="KW-1185">Reference proteome</keyword>
<dbReference type="InterPro" id="IPR020894">
    <property type="entry name" value="Cadherin_CS"/>
</dbReference>
<keyword evidence="5" id="KW-0130">Cell adhesion</keyword>
<reference evidence="12 13" key="1">
    <citation type="journal article" date="2023" name="BMC Biol.">
        <title>The compact genome of the sponge Oopsacas minuta (Hexactinellida) is lacking key metazoan core genes.</title>
        <authorList>
            <person name="Santini S."/>
            <person name="Schenkelaars Q."/>
            <person name="Jourda C."/>
            <person name="Duchesne M."/>
            <person name="Belahbib H."/>
            <person name="Rocher C."/>
            <person name="Selva M."/>
            <person name="Riesgo A."/>
            <person name="Vervoort M."/>
            <person name="Leys S.P."/>
            <person name="Kodjabachian L."/>
            <person name="Le Bivic A."/>
            <person name="Borchiellini C."/>
            <person name="Claverie J.M."/>
            <person name="Renard E."/>
        </authorList>
    </citation>
    <scope>NUCLEOTIDE SEQUENCE [LARGE SCALE GENOMIC DNA]</scope>
    <source>
        <strain evidence="12">SPO-2</strain>
    </source>
</reference>
<keyword evidence="6 10" id="KW-1133">Transmembrane helix</keyword>
<keyword evidence="2 10" id="KW-0812">Transmembrane</keyword>
<comment type="subcellular location">
    <subcellularLocation>
        <location evidence="1">Membrane</location>
    </subcellularLocation>
</comment>
<evidence type="ECO:0000256" key="10">
    <source>
        <dbReference type="SAM" id="Phobius"/>
    </source>
</evidence>
<feature type="domain" description="Cadherin" evidence="11">
    <location>
        <begin position="241"/>
        <end position="350"/>
    </location>
</feature>
<evidence type="ECO:0000256" key="6">
    <source>
        <dbReference type="ARBA" id="ARBA00022989"/>
    </source>
</evidence>
<evidence type="ECO:0000256" key="4">
    <source>
        <dbReference type="ARBA" id="ARBA00022837"/>
    </source>
</evidence>
<dbReference type="PANTHER" id="PTHR24026:SF136">
    <property type="entry name" value="PROTOCADHERIN-23"/>
    <property type="match status" value="1"/>
</dbReference>
<feature type="domain" description="Cadherin" evidence="11">
    <location>
        <begin position="32"/>
        <end position="134"/>
    </location>
</feature>
<evidence type="ECO:0000313" key="13">
    <source>
        <dbReference type="Proteomes" id="UP001165289"/>
    </source>
</evidence>
<feature type="domain" description="Cadherin" evidence="11">
    <location>
        <begin position="135"/>
        <end position="240"/>
    </location>
</feature>
<dbReference type="GO" id="GO:0005886">
    <property type="term" value="C:plasma membrane"/>
    <property type="evidence" value="ECO:0007669"/>
    <property type="project" value="InterPro"/>
</dbReference>
<evidence type="ECO:0000256" key="2">
    <source>
        <dbReference type="ARBA" id="ARBA00022692"/>
    </source>
</evidence>
<evidence type="ECO:0000256" key="7">
    <source>
        <dbReference type="ARBA" id="ARBA00023136"/>
    </source>
</evidence>
<feature type="domain" description="Cadherin" evidence="11">
    <location>
        <begin position="351"/>
        <end position="455"/>
    </location>
</feature>
<evidence type="ECO:0000313" key="12">
    <source>
        <dbReference type="EMBL" id="KAI6656727.1"/>
    </source>
</evidence>
<dbReference type="GO" id="GO:0007156">
    <property type="term" value="P:homophilic cell adhesion via plasma membrane adhesion molecules"/>
    <property type="evidence" value="ECO:0007669"/>
    <property type="project" value="InterPro"/>
</dbReference>